<name>A0A9D4AML8_9SAUR</name>
<feature type="region of interest" description="Disordered" evidence="1">
    <location>
        <begin position="1"/>
        <end position="38"/>
    </location>
</feature>
<gene>
    <name evidence="2" type="ORF">KIL84_003030</name>
</gene>
<reference evidence="2" key="1">
    <citation type="submission" date="2021-09" db="EMBL/GenBank/DDBJ databases">
        <title>The genome of Mauremys mutica provides insights into the evolution of semi-aquatic lifestyle.</title>
        <authorList>
            <person name="Gong S."/>
            <person name="Gao Y."/>
        </authorList>
    </citation>
    <scope>NUCLEOTIDE SEQUENCE</scope>
    <source>
        <strain evidence="2">MM-2020</strain>
        <tissue evidence="2">Muscle</tissue>
    </source>
</reference>
<organism evidence="2 3">
    <name type="scientific">Mauremys mutica</name>
    <name type="common">yellowpond turtle</name>
    <dbReference type="NCBI Taxonomy" id="74926"/>
    <lineage>
        <taxon>Eukaryota</taxon>
        <taxon>Metazoa</taxon>
        <taxon>Chordata</taxon>
        <taxon>Craniata</taxon>
        <taxon>Vertebrata</taxon>
        <taxon>Euteleostomi</taxon>
        <taxon>Archelosauria</taxon>
        <taxon>Testudinata</taxon>
        <taxon>Testudines</taxon>
        <taxon>Cryptodira</taxon>
        <taxon>Durocryptodira</taxon>
        <taxon>Testudinoidea</taxon>
        <taxon>Geoemydidae</taxon>
        <taxon>Geoemydinae</taxon>
        <taxon>Mauremys</taxon>
    </lineage>
</organism>
<feature type="compositionally biased region" description="Polar residues" evidence="1">
    <location>
        <begin position="68"/>
        <end position="84"/>
    </location>
</feature>
<feature type="compositionally biased region" description="Polar residues" evidence="1">
    <location>
        <begin position="1"/>
        <end position="11"/>
    </location>
</feature>
<protein>
    <submittedName>
        <fullName evidence="2">Uncharacterized protein</fullName>
    </submittedName>
</protein>
<feature type="region of interest" description="Disordered" evidence="1">
    <location>
        <begin position="63"/>
        <end position="96"/>
    </location>
</feature>
<accession>A0A9D4AML8</accession>
<evidence type="ECO:0000313" key="2">
    <source>
        <dbReference type="EMBL" id="KAH1167547.1"/>
    </source>
</evidence>
<evidence type="ECO:0000256" key="1">
    <source>
        <dbReference type="SAM" id="MobiDB-lite"/>
    </source>
</evidence>
<dbReference type="AlphaFoldDB" id="A0A9D4AML8"/>
<dbReference type="EMBL" id="JAHDVG010000486">
    <property type="protein sequence ID" value="KAH1167547.1"/>
    <property type="molecule type" value="Genomic_DNA"/>
</dbReference>
<sequence length="105" mass="10979">MWPCVNTSCKSPQPGLQGPIGRGSARGAKEGPSSHQAGKSVLSCSLADLALCTTPAWPQRCSGLWPSQGITPGQSSTQRGRTQNNPPPSQGQGRVHCSKAFEFGF</sequence>
<proteinExistence type="predicted"/>
<keyword evidence="3" id="KW-1185">Reference proteome</keyword>
<dbReference type="Proteomes" id="UP000827986">
    <property type="component" value="Unassembled WGS sequence"/>
</dbReference>
<evidence type="ECO:0000313" key="3">
    <source>
        <dbReference type="Proteomes" id="UP000827986"/>
    </source>
</evidence>
<comment type="caution">
    <text evidence="2">The sequence shown here is derived from an EMBL/GenBank/DDBJ whole genome shotgun (WGS) entry which is preliminary data.</text>
</comment>